<reference evidence="1" key="1">
    <citation type="submission" date="2022-10" db="EMBL/GenBank/DDBJ databases">
        <title>Culturing micro-colonial fungi from biological soil crusts in the Mojave desert and describing Neophaeococcomyces mojavensis, and introducing the new genera and species Taxawa tesnikishii.</title>
        <authorList>
            <person name="Kurbessoian T."/>
            <person name="Stajich J.E."/>
        </authorList>
    </citation>
    <scope>NUCLEOTIDE SEQUENCE</scope>
    <source>
        <strain evidence="1">JES_112</strain>
    </source>
</reference>
<sequence>MTEFTLLPVITIGTVDERASRINIALKEIRDVLNAEEEISQKVHYQVKERGENDRKRLAKVFKFSGPDHDTVSVLSNNASVWLHSPESFWYHPNHASWDNVPIEAEVVGSYIQTKRDDA</sequence>
<organism evidence="1 2">
    <name type="scientific">Neophaeococcomyces mojaviensis</name>
    <dbReference type="NCBI Taxonomy" id="3383035"/>
    <lineage>
        <taxon>Eukaryota</taxon>
        <taxon>Fungi</taxon>
        <taxon>Dikarya</taxon>
        <taxon>Ascomycota</taxon>
        <taxon>Pezizomycotina</taxon>
        <taxon>Eurotiomycetes</taxon>
        <taxon>Chaetothyriomycetidae</taxon>
        <taxon>Chaetothyriales</taxon>
        <taxon>Chaetothyriales incertae sedis</taxon>
        <taxon>Neophaeococcomyces</taxon>
    </lineage>
</organism>
<dbReference type="Proteomes" id="UP001172386">
    <property type="component" value="Unassembled WGS sequence"/>
</dbReference>
<evidence type="ECO:0000313" key="2">
    <source>
        <dbReference type="Proteomes" id="UP001172386"/>
    </source>
</evidence>
<accession>A0ACC3AB57</accession>
<dbReference type="EMBL" id="JAPDRQ010000047">
    <property type="protein sequence ID" value="KAJ9658743.1"/>
    <property type="molecule type" value="Genomic_DNA"/>
</dbReference>
<evidence type="ECO:0000313" key="1">
    <source>
        <dbReference type="EMBL" id="KAJ9658743.1"/>
    </source>
</evidence>
<name>A0ACC3AB57_9EURO</name>
<proteinExistence type="predicted"/>
<comment type="caution">
    <text evidence="1">The sequence shown here is derived from an EMBL/GenBank/DDBJ whole genome shotgun (WGS) entry which is preliminary data.</text>
</comment>
<protein>
    <submittedName>
        <fullName evidence="1">Uncharacterized protein</fullName>
    </submittedName>
</protein>
<keyword evidence="2" id="KW-1185">Reference proteome</keyword>
<gene>
    <name evidence="1" type="ORF">H2198_003489</name>
</gene>